<dbReference type="SUPFAM" id="SSF47226">
    <property type="entry name" value="Histidine-containing phosphotransfer domain, HPT domain"/>
    <property type="match status" value="1"/>
</dbReference>
<evidence type="ECO:0000256" key="7">
    <source>
        <dbReference type="ARBA" id="ARBA00022679"/>
    </source>
</evidence>
<evidence type="ECO:0000259" key="19">
    <source>
        <dbReference type="PROSITE" id="PS50110"/>
    </source>
</evidence>
<feature type="signal peptide" evidence="17">
    <location>
        <begin position="1"/>
        <end position="27"/>
    </location>
</feature>
<dbReference type="InterPro" id="IPR036890">
    <property type="entry name" value="HATPase_C_sf"/>
</dbReference>
<evidence type="ECO:0000256" key="11">
    <source>
        <dbReference type="ARBA" id="ARBA00022989"/>
    </source>
</evidence>
<evidence type="ECO:0000256" key="16">
    <source>
        <dbReference type="SAM" id="Phobius"/>
    </source>
</evidence>
<comment type="catalytic activity">
    <reaction evidence="1">
        <text>ATP + protein L-histidine = ADP + protein N-phospho-L-histidine.</text>
        <dbReference type="EC" id="2.7.13.3"/>
    </reaction>
</comment>
<comment type="subcellular location">
    <subcellularLocation>
        <location evidence="2">Cell inner membrane</location>
        <topology evidence="2">Multi-pass membrane protein</topology>
    </subcellularLocation>
</comment>
<keyword evidence="4" id="KW-1003">Cell membrane</keyword>
<dbReference type="SUPFAM" id="SSF53850">
    <property type="entry name" value="Periplasmic binding protein-like II"/>
    <property type="match status" value="2"/>
</dbReference>
<proteinExistence type="predicted"/>
<sequence length="1238" mass="138903">MSSCFFKNYFLFSTMIFTALLSISAYSAPNREITVGTLEGSDNYSSLMTHVYKSKLGEIVKSDDHTIKYIDFDTIEKLLSAVEKEQVDLGLGFSKHSGRESYFNFTLPLVASKTAAWSPAVDISSNASVYNYRWACVKQSFFCYELKQLGVIDIVEVDRFSELFSTVTEGKADILLSSYLSIAQFIQETGFEGNILFPAWANNEQIRLISSKNKTEANSLINKAILEYQTDGYKSEYTKHNNAFNEYIQVENSLLSLKNTYSDTDSFEYSISDNAFPFSFISEEGEHMGYIPDLFNLIHSKTGIHFSNSIPSKSLELSSIDILPLTIAIKDIPDSYIETNPYMDIKYRAIVINKVMDIDKNDVSGVLFAGLSFNQNVKNKVFGESTIVYNDIERVLKSLKYGIIDKAYIREDILSEIISSSLFSDYKVLLNEDRIYQAKMLVKDQILADFLNATFATLDKEDINTIRNKHFSFNINYGVDKKNFLIVSVTLGLIIVSLILIYFTATKKLTIKVETKKKRLDIIEKNRLFLQSVIKSIPAKIWIHTSKKELLLTNCPMHLSKQCSKCVLSDSNNGINWIENWEEIYNVLTSGQSAHGTVKSGCSFIAPRQYSYSRLRIAIGSNKYGVLTIASDITDEKRNQQLLIEANKKAQLAVEARQMFLATMSHELRTPIAGMIGLLELIGNRNKDKEIQFLLTQIESSAHSLNTLVNDILDFSKLESNQVVISPEETVILPALCECFRRHYVVAKKKGLKLIINWPASRIGSVTTDFFRVEQIVNNLLSNAIKFTHHGSITIDVDIEPKELVINISDTGVGMTEEQKKSVFSPFVQADGSITRKYGGTGLGLSIVQELTSLMGGSVDLLSATGSGTAVSVKLPVTSAQYSKPQFEHLEIEAVGLDPAVNDWLSKWTESNIKHSRYNEQPSKTHVVISQDTPQPNTDAYQICINTHQEDYRVISGNSISIMGHPFFPDLLFNALEDICDESPMLGSVDISQQFVGKVLVAEDNPINATLLQKQLNEFGLDVDIVENGLLAFNMLTQSEEEFDLLITDYHMPDLDGLQLTKALRELEFEMPIIVCTAEDSQHINTELNDVGLTQVLFKPYSLVDLKQLLSENLPLEGSPNPSNNNSSKPDQRYWLNQYAQPDAIAMCEVFIDTISSELEMLKQAVSDQNYRLLRNIAHRIKGGIGSLGLAELSVQAKSIEHTASEASQTAFVDCELFIAELKDELQAAQEWLAMHNT</sequence>
<dbReference type="InterPro" id="IPR001789">
    <property type="entry name" value="Sig_transdc_resp-reg_receiver"/>
</dbReference>
<dbReference type="EC" id="2.7.13.3" evidence="3"/>
<feature type="modified residue" description="4-aspartylphosphate" evidence="15">
    <location>
        <position position="1049"/>
    </location>
</feature>
<evidence type="ECO:0000256" key="13">
    <source>
        <dbReference type="ARBA" id="ARBA00023136"/>
    </source>
</evidence>
<dbReference type="SMART" id="SM00388">
    <property type="entry name" value="HisKA"/>
    <property type="match status" value="1"/>
</dbReference>
<feature type="domain" description="HPt" evidence="20">
    <location>
        <begin position="1140"/>
        <end position="1236"/>
    </location>
</feature>
<dbReference type="PANTHER" id="PTHR43047">
    <property type="entry name" value="TWO-COMPONENT HISTIDINE PROTEIN KINASE"/>
    <property type="match status" value="1"/>
</dbReference>
<evidence type="ECO:0000256" key="2">
    <source>
        <dbReference type="ARBA" id="ARBA00004429"/>
    </source>
</evidence>
<dbReference type="Proteomes" id="UP001186452">
    <property type="component" value="Unassembled WGS sequence"/>
</dbReference>
<evidence type="ECO:0000313" key="22">
    <source>
        <dbReference type="Proteomes" id="UP001186452"/>
    </source>
</evidence>
<dbReference type="Pfam" id="PF02518">
    <property type="entry name" value="HATPase_c"/>
    <property type="match status" value="1"/>
</dbReference>
<dbReference type="CDD" id="cd00082">
    <property type="entry name" value="HisKA"/>
    <property type="match status" value="1"/>
</dbReference>
<dbReference type="Gene3D" id="3.40.50.2300">
    <property type="match status" value="1"/>
</dbReference>
<dbReference type="Pfam" id="PF00512">
    <property type="entry name" value="HisKA"/>
    <property type="match status" value="1"/>
</dbReference>
<comment type="caution">
    <text evidence="21">The sequence shown here is derived from an EMBL/GenBank/DDBJ whole genome shotgun (WGS) entry which is preliminary data.</text>
</comment>
<evidence type="ECO:0000256" key="8">
    <source>
        <dbReference type="ARBA" id="ARBA00022692"/>
    </source>
</evidence>
<dbReference type="PRINTS" id="PR00344">
    <property type="entry name" value="BCTRLSENSOR"/>
</dbReference>
<dbReference type="SMART" id="SM00387">
    <property type="entry name" value="HATPase_c"/>
    <property type="match status" value="1"/>
</dbReference>
<accession>A0ABU3ZJW5</accession>
<dbReference type="Gene3D" id="3.40.190.10">
    <property type="entry name" value="Periplasmic binding protein-like II"/>
    <property type="match status" value="4"/>
</dbReference>
<dbReference type="SMART" id="SM00073">
    <property type="entry name" value="HPT"/>
    <property type="match status" value="1"/>
</dbReference>
<dbReference type="InterPro" id="IPR003661">
    <property type="entry name" value="HisK_dim/P_dom"/>
</dbReference>
<keyword evidence="8 16" id="KW-0812">Transmembrane</keyword>
<dbReference type="RefSeq" id="WP_317523189.1">
    <property type="nucleotide sequence ID" value="NZ_JAWJZI010000005.1"/>
</dbReference>
<dbReference type="PROSITE" id="PS50894">
    <property type="entry name" value="HPT"/>
    <property type="match status" value="1"/>
</dbReference>
<evidence type="ECO:0000256" key="14">
    <source>
        <dbReference type="PROSITE-ProRule" id="PRU00110"/>
    </source>
</evidence>
<keyword evidence="17" id="KW-0732">Signal</keyword>
<feature type="modified residue" description="Phosphohistidine" evidence="14">
    <location>
        <position position="1179"/>
    </location>
</feature>
<dbReference type="InterPro" id="IPR036097">
    <property type="entry name" value="HisK_dim/P_sf"/>
</dbReference>
<evidence type="ECO:0000256" key="9">
    <source>
        <dbReference type="ARBA" id="ARBA00022777"/>
    </source>
</evidence>
<dbReference type="CDD" id="cd16922">
    <property type="entry name" value="HATPase_EvgS-ArcB-TorS-like"/>
    <property type="match status" value="1"/>
</dbReference>
<keyword evidence="6 15" id="KW-0597">Phosphoprotein</keyword>
<dbReference type="EMBL" id="JAWJZI010000005">
    <property type="protein sequence ID" value="MDV5170392.1"/>
    <property type="molecule type" value="Genomic_DNA"/>
</dbReference>
<dbReference type="Gene3D" id="3.30.565.10">
    <property type="entry name" value="Histidine kinase-like ATPase, C-terminal domain"/>
    <property type="match status" value="1"/>
</dbReference>
<keyword evidence="5" id="KW-0997">Cell inner membrane</keyword>
<dbReference type="SMART" id="SM00448">
    <property type="entry name" value="REC"/>
    <property type="match status" value="1"/>
</dbReference>
<dbReference type="InterPro" id="IPR011006">
    <property type="entry name" value="CheY-like_superfamily"/>
</dbReference>
<evidence type="ECO:0000256" key="17">
    <source>
        <dbReference type="SAM" id="SignalP"/>
    </source>
</evidence>
<dbReference type="Pfam" id="PF00072">
    <property type="entry name" value="Response_reg"/>
    <property type="match status" value="1"/>
</dbReference>
<dbReference type="InterPro" id="IPR008207">
    <property type="entry name" value="Sig_transdc_His_kin_Hpt_dom"/>
</dbReference>
<evidence type="ECO:0000259" key="20">
    <source>
        <dbReference type="PROSITE" id="PS50894"/>
    </source>
</evidence>
<dbReference type="GO" id="GO:0005524">
    <property type="term" value="F:ATP binding"/>
    <property type="evidence" value="ECO:0007669"/>
    <property type="project" value="UniProtKB-KW"/>
</dbReference>
<dbReference type="Pfam" id="PF01627">
    <property type="entry name" value="Hpt"/>
    <property type="match status" value="1"/>
</dbReference>
<evidence type="ECO:0000256" key="6">
    <source>
        <dbReference type="ARBA" id="ARBA00022553"/>
    </source>
</evidence>
<keyword evidence="12" id="KW-0902">Two-component regulatory system</keyword>
<evidence type="ECO:0000256" key="12">
    <source>
        <dbReference type="ARBA" id="ARBA00023012"/>
    </source>
</evidence>
<evidence type="ECO:0000256" key="1">
    <source>
        <dbReference type="ARBA" id="ARBA00000085"/>
    </source>
</evidence>
<dbReference type="Gene3D" id="1.20.120.160">
    <property type="entry name" value="HPT domain"/>
    <property type="match status" value="1"/>
</dbReference>
<keyword evidence="10 21" id="KW-0067">ATP-binding</keyword>
<evidence type="ECO:0000256" key="10">
    <source>
        <dbReference type="ARBA" id="ARBA00022840"/>
    </source>
</evidence>
<dbReference type="InterPro" id="IPR004358">
    <property type="entry name" value="Sig_transdc_His_kin-like_C"/>
</dbReference>
<keyword evidence="7" id="KW-0808">Transferase</keyword>
<reference evidence="21 22" key="1">
    <citation type="submission" date="2023-10" db="EMBL/GenBank/DDBJ databases">
        <title>Marine bacteria isolated from horseshoe crab.</title>
        <authorList>
            <person name="Cheng T.H."/>
        </authorList>
    </citation>
    <scope>NUCLEOTIDE SEQUENCE [LARGE SCALE GENOMIC DNA]</scope>
    <source>
        <strain evidence="21 22">HSC6</strain>
    </source>
</reference>
<dbReference type="InterPro" id="IPR036641">
    <property type="entry name" value="HPT_dom_sf"/>
</dbReference>
<dbReference type="PROSITE" id="PS50110">
    <property type="entry name" value="RESPONSE_REGULATORY"/>
    <property type="match status" value="1"/>
</dbReference>
<dbReference type="CDD" id="cd00088">
    <property type="entry name" value="HPT"/>
    <property type="match status" value="1"/>
</dbReference>
<keyword evidence="11 16" id="KW-1133">Transmembrane helix</keyword>
<organism evidence="21 22">
    <name type="scientific">Photobacterium rosenbergii</name>
    <dbReference type="NCBI Taxonomy" id="294936"/>
    <lineage>
        <taxon>Bacteria</taxon>
        <taxon>Pseudomonadati</taxon>
        <taxon>Pseudomonadota</taxon>
        <taxon>Gammaproteobacteria</taxon>
        <taxon>Vibrionales</taxon>
        <taxon>Vibrionaceae</taxon>
        <taxon>Photobacterium</taxon>
    </lineage>
</organism>
<evidence type="ECO:0000256" key="3">
    <source>
        <dbReference type="ARBA" id="ARBA00012438"/>
    </source>
</evidence>
<evidence type="ECO:0000256" key="4">
    <source>
        <dbReference type="ARBA" id="ARBA00022475"/>
    </source>
</evidence>
<evidence type="ECO:0000256" key="5">
    <source>
        <dbReference type="ARBA" id="ARBA00022519"/>
    </source>
</evidence>
<name>A0ABU3ZJW5_9GAMM</name>
<dbReference type="InterPro" id="IPR005467">
    <property type="entry name" value="His_kinase_dom"/>
</dbReference>
<feature type="chain" id="PRO_5046550994" description="histidine kinase" evidence="17">
    <location>
        <begin position="28"/>
        <end position="1238"/>
    </location>
</feature>
<keyword evidence="13 16" id="KW-0472">Membrane</keyword>
<evidence type="ECO:0000259" key="18">
    <source>
        <dbReference type="PROSITE" id="PS50109"/>
    </source>
</evidence>
<dbReference type="CDD" id="cd17546">
    <property type="entry name" value="REC_hyHK_CKI1_RcsC-like"/>
    <property type="match status" value="1"/>
</dbReference>
<gene>
    <name evidence="21" type="ORF">R2X38_15410</name>
</gene>
<dbReference type="SUPFAM" id="SSF52172">
    <property type="entry name" value="CheY-like"/>
    <property type="match status" value="1"/>
</dbReference>
<feature type="domain" description="Histidine kinase" evidence="18">
    <location>
        <begin position="663"/>
        <end position="879"/>
    </location>
</feature>
<evidence type="ECO:0000256" key="15">
    <source>
        <dbReference type="PROSITE-ProRule" id="PRU00169"/>
    </source>
</evidence>
<protein>
    <recommendedName>
        <fullName evidence="3">histidine kinase</fullName>
        <ecNumber evidence="3">2.7.13.3</ecNumber>
    </recommendedName>
</protein>
<dbReference type="SUPFAM" id="SSF47384">
    <property type="entry name" value="Homodimeric domain of signal transducing histidine kinase"/>
    <property type="match status" value="1"/>
</dbReference>
<dbReference type="PROSITE" id="PS50109">
    <property type="entry name" value="HIS_KIN"/>
    <property type="match status" value="1"/>
</dbReference>
<dbReference type="Gene3D" id="1.10.287.130">
    <property type="match status" value="1"/>
</dbReference>
<evidence type="ECO:0000313" key="21">
    <source>
        <dbReference type="EMBL" id="MDV5170392.1"/>
    </source>
</evidence>
<keyword evidence="10 21" id="KW-0547">Nucleotide-binding</keyword>
<keyword evidence="9" id="KW-0418">Kinase</keyword>
<keyword evidence="22" id="KW-1185">Reference proteome</keyword>
<feature type="domain" description="Response regulatory" evidence="19">
    <location>
        <begin position="998"/>
        <end position="1114"/>
    </location>
</feature>
<dbReference type="PANTHER" id="PTHR43047:SF72">
    <property type="entry name" value="OSMOSENSING HISTIDINE PROTEIN KINASE SLN1"/>
    <property type="match status" value="1"/>
</dbReference>
<feature type="transmembrane region" description="Helical" evidence="16">
    <location>
        <begin position="484"/>
        <end position="503"/>
    </location>
</feature>
<dbReference type="InterPro" id="IPR003594">
    <property type="entry name" value="HATPase_dom"/>
</dbReference>
<dbReference type="SUPFAM" id="SSF55874">
    <property type="entry name" value="ATPase domain of HSP90 chaperone/DNA topoisomerase II/histidine kinase"/>
    <property type="match status" value="1"/>
</dbReference>